<dbReference type="SMART" id="SM00164">
    <property type="entry name" value="TBC"/>
    <property type="match status" value="1"/>
</dbReference>
<proteinExistence type="predicted"/>
<dbReference type="GO" id="GO:0005096">
    <property type="term" value="F:GTPase activator activity"/>
    <property type="evidence" value="ECO:0007669"/>
    <property type="project" value="UniProtKB-KW"/>
</dbReference>
<dbReference type="Proteomes" id="UP000187209">
    <property type="component" value="Unassembled WGS sequence"/>
</dbReference>
<dbReference type="SUPFAM" id="SSF47923">
    <property type="entry name" value="Ypt/Rab-GAP domain of gyp1p"/>
    <property type="match status" value="2"/>
</dbReference>
<dbReference type="PANTHER" id="PTHR22957:SF337">
    <property type="entry name" value="TBC1 DOMAIN FAMILY MEMBER 5"/>
    <property type="match status" value="1"/>
</dbReference>
<keyword evidence="5" id="KW-1185">Reference proteome</keyword>
<dbReference type="PROSITE" id="PS50086">
    <property type="entry name" value="TBC_RABGAP"/>
    <property type="match status" value="1"/>
</dbReference>
<evidence type="ECO:0000313" key="5">
    <source>
        <dbReference type="Proteomes" id="UP000187209"/>
    </source>
</evidence>
<evidence type="ECO:0000256" key="2">
    <source>
        <dbReference type="SAM" id="MobiDB-lite"/>
    </source>
</evidence>
<feature type="compositionally biased region" description="Basic and acidic residues" evidence="2">
    <location>
        <begin position="470"/>
        <end position="491"/>
    </location>
</feature>
<dbReference type="AlphaFoldDB" id="A0A1R2B1C0"/>
<gene>
    <name evidence="4" type="ORF">SteCoe_31512</name>
</gene>
<reference evidence="4 5" key="1">
    <citation type="submission" date="2016-11" db="EMBL/GenBank/DDBJ databases">
        <title>The macronuclear genome of Stentor coeruleus: a giant cell with tiny introns.</title>
        <authorList>
            <person name="Slabodnick M."/>
            <person name="Ruby J.G."/>
            <person name="Reiff S.B."/>
            <person name="Swart E.C."/>
            <person name="Gosai S."/>
            <person name="Prabakaran S."/>
            <person name="Witkowska E."/>
            <person name="Larue G.E."/>
            <person name="Fisher S."/>
            <person name="Freeman R.M."/>
            <person name="Gunawardena J."/>
            <person name="Chu W."/>
            <person name="Stover N.A."/>
            <person name="Gregory B.D."/>
            <person name="Nowacki M."/>
            <person name="Derisi J."/>
            <person name="Roy S.W."/>
            <person name="Marshall W.F."/>
            <person name="Sood P."/>
        </authorList>
    </citation>
    <scope>NUCLEOTIDE SEQUENCE [LARGE SCALE GENOMIC DNA]</scope>
    <source>
        <strain evidence="4">WM001</strain>
    </source>
</reference>
<evidence type="ECO:0000256" key="1">
    <source>
        <dbReference type="ARBA" id="ARBA00022468"/>
    </source>
</evidence>
<protein>
    <recommendedName>
        <fullName evidence="3">Rab-GAP TBC domain-containing protein</fullName>
    </recommendedName>
</protein>
<dbReference type="Gene3D" id="1.10.8.270">
    <property type="entry name" value="putative rabgap domain of human tbc1 domain family member 14 like domains"/>
    <property type="match status" value="1"/>
</dbReference>
<keyword evidence="1" id="KW-0343">GTPase activation</keyword>
<feature type="region of interest" description="Disordered" evidence="2">
    <location>
        <begin position="470"/>
        <end position="504"/>
    </location>
</feature>
<dbReference type="EMBL" id="MPUH01001082">
    <property type="protein sequence ID" value="OMJ70495.1"/>
    <property type="molecule type" value="Genomic_DNA"/>
</dbReference>
<dbReference type="OrthoDB" id="27140at2759"/>
<comment type="caution">
    <text evidence="4">The sequence shown here is derived from an EMBL/GenBank/DDBJ whole genome shotgun (WGS) entry which is preliminary data.</text>
</comment>
<dbReference type="Gene3D" id="1.10.472.80">
    <property type="entry name" value="Ypt/Rab-GAP domain of gyp1p, domain 3"/>
    <property type="match status" value="1"/>
</dbReference>
<dbReference type="InterPro" id="IPR000195">
    <property type="entry name" value="Rab-GAP-TBC_dom"/>
</dbReference>
<sequence length="615" mass="71035">MSEELVPPDFLMRPDLFDSYFVTRENYITIRQLALDGRLGLIHNRFTCWRVFLGILPETFTIDAWVERIRQLRKSHADIVKSHRSVKTDNLDPLIFNPLSSATENPWNNFHVDNELKTKIRNDVERTFQERPLFQVPKVQDLMVSILFTWSKENPEISYKQGMNELLGIFIFVAYAEQAPENMNISYKAQEYLKTLNDPGSMEADIYWCFVRLMDLGIAELFNPVVAHRQGSKKPDLFTWEAEKSHNDLVNQDKSTAEGVSSVLKRCHKIHHRILQTIDRELYLYLEKQKIEPQMYLQRYVRCILSREFNLADTLIIWDALFAHLSPNSDFRTESHVNLCKELSLLDYICVAMIVFVRAFILQSDYSGILRRLLKFPPVEDVHILISMGLNYQQKMPDRNSKHVRNVSAPINTPTIPIVTPTPGPLISNPISGPLQVPTRPAPMIMGNSVNILINPLQNKSPIRTIEKTQETKIGQDKSPLRPPENKKKELFSNPLMSKPPEKIVKSNNNSGFPLLGPEKIHEKFMKNTSPKSSSPLQFKKEEVKSEENKVNFMKNENSSIEKCNQALLLLLEQSDEQVYNEEKMAKVLEVLYALKEEVTKDSAKKNIDPLRAFK</sequence>
<evidence type="ECO:0000313" key="4">
    <source>
        <dbReference type="EMBL" id="OMJ70495.1"/>
    </source>
</evidence>
<feature type="domain" description="Rab-GAP TBC" evidence="3">
    <location>
        <begin position="39"/>
        <end position="325"/>
    </location>
</feature>
<name>A0A1R2B1C0_9CILI</name>
<organism evidence="4 5">
    <name type="scientific">Stentor coeruleus</name>
    <dbReference type="NCBI Taxonomy" id="5963"/>
    <lineage>
        <taxon>Eukaryota</taxon>
        <taxon>Sar</taxon>
        <taxon>Alveolata</taxon>
        <taxon>Ciliophora</taxon>
        <taxon>Postciliodesmatophora</taxon>
        <taxon>Heterotrichea</taxon>
        <taxon>Heterotrichida</taxon>
        <taxon>Stentoridae</taxon>
        <taxon>Stentor</taxon>
    </lineage>
</organism>
<dbReference type="Pfam" id="PF00566">
    <property type="entry name" value="RabGAP-TBC"/>
    <property type="match status" value="2"/>
</dbReference>
<dbReference type="InterPro" id="IPR035969">
    <property type="entry name" value="Rab-GAP_TBC_sf"/>
</dbReference>
<accession>A0A1R2B1C0</accession>
<dbReference type="PANTHER" id="PTHR22957">
    <property type="entry name" value="TBC1 DOMAIN FAMILY MEMBER GTPASE-ACTIVATING PROTEIN"/>
    <property type="match status" value="1"/>
</dbReference>
<evidence type="ECO:0000259" key="3">
    <source>
        <dbReference type="PROSITE" id="PS50086"/>
    </source>
</evidence>